<proteinExistence type="predicted"/>
<sequence>MTTDDAQFLERVYKLSDNLHYDVAANQVTVYKSQNHWLQKLFRKLHVNIPEETKVMLDEYGSFVFQQIDGKKTVKEIGALLAQEQEEAAVHLYERLIIYLHHLETEENWLILVANPARQEHRSH</sequence>
<keyword evidence="2" id="KW-1185">Reference proteome</keyword>
<name>A0A430AY28_9ENTE</name>
<dbReference type="InterPro" id="IPR041881">
    <property type="entry name" value="PqqD_sf"/>
</dbReference>
<accession>A0A430AY28</accession>
<dbReference type="RefSeq" id="WP_126813112.1">
    <property type="nucleotide sequence ID" value="NZ_NGKC01000004.1"/>
</dbReference>
<dbReference type="InterPro" id="IPR008792">
    <property type="entry name" value="PQQD"/>
</dbReference>
<dbReference type="EMBL" id="NGKC01000004">
    <property type="protein sequence ID" value="RSU12948.1"/>
    <property type="molecule type" value="Genomic_DNA"/>
</dbReference>
<dbReference type="Proteomes" id="UP000286773">
    <property type="component" value="Unassembled WGS sequence"/>
</dbReference>
<dbReference type="Pfam" id="PF05402">
    <property type="entry name" value="PqqD"/>
    <property type="match status" value="1"/>
</dbReference>
<dbReference type="Gene3D" id="1.10.10.1150">
    <property type="entry name" value="Coenzyme PQQ synthesis protein D (PqqD)"/>
    <property type="match status" value="1"/>
</dbReference>
<reference evidence="1 2" key="1">
    <citation type="submission" date="2017-05" db="EMBL/GenBank/DDBJ databases">
        <title>Vagococcus spp. assemblies.</title>
        <authorList>
            <person name="Gulvik C.A."/>
        </authorList>
    </citation>
    <scope>NUCLEOTIDE SEQUENCE [LARGE SCALE GENOMIC DNA]</scope>
    <source>
        <strain evidence="1 2">LMG 24798</strain>
    </source>
</reference>
<evidence type="ECO:0000313" key="1">
    <source>
        <dbReference type="EMBL" id="RSU12948.1"/>
    </source>
</evidence>
<comment type="caution">
    <text evidence="1">The sequence shown here is derived from an EMBL/GenBank/DDBJ whole genome shotgun (WGS) entry which is preliminary data.</text>
</comment>
<protein>
    <recommendedName>
        <fullName evidence="3">PqqD family protein</fullName>
    </recommendedName>
</protein>
<dbReference type="OrthoDB" id="308521at2"/>
<evidence type="ECO:0008006" key="3">
    <source>
        <dbReference type="Google" id="ProtNLM"/>
    </source>
</evidence>
<dbReference type="AlphaFoldDB" id="A0A430AY28"/>
<gene>
    <name evidence="1" type="ORF">CBF27_05265</name>
</gene>
<organism evidence="1 2">
    <name type="scientific">Vagococcus acidifermentans</name>
    <dbReference type="NCBI Taxonomy" id="564710"/>
    <lineage>
        <taxon>Bacteria</taxon>
        <taxon>Bacillati</taxon>
        <taxon>Bacillota</taxon>
        <taxon>Bacilli</taxon>
        <taxon>Lactobacillales</taxon>
        <taxon>Enterococcaceae</taxon>
        <taxon>Vagococcus</taxon>
    </lineage>
</organism>
<evidence type="ECO:0000313" key="2">
    <source>
        <dbReference type="Proteomes" id="UP000286773"/>
    </source>
</evidence>